<proteinExistence type="predicted"/>
<feature type="signal peptide" evidence="1">
    <location>
        <begin position="1"/>
        <end position="22"/>
    </location>
</feature>
<evidence type="ECO:0000313" key="4">
    <source>
        <dbReference type="Proteomes" id="UP000011131"/>
    </source>
</evidence>
<gene>
    <name evidence="3" type="ordered locus">MYSTI_05421</name>
</gene>
<reference evidence="3 4" key="1">
    <citation type="journal article" date="2013" name="Genome Announc.">
        <title>Complete genome sequence of Myxococcus stipitatus strain DSM 14675, a fruiting myxobacterium.</title>
        <authorList>
            <person name="Huntley S."/>
            <person name="Kneip S."/>
            <person name="Treuner-Lange A."/>
            <person name="Sogaard-Andersen L."/>
        </authorList>
    </citation>
    <scope>NUCLEOTIDE SEQUENCE [LARGE SCALE GENOMIC DNA]</scope>
    <source>
        <strain evidence="4">DSM 14675 / JCM 12634 / Mx s8</strain>
    </source>
</reference>
<feature type="chain" id="PRO_5003983789" description="Uncharacterized protein YfbK C-terminal domain-containing protein" evidence="1">
    <location>
        <begin position="23"/>
        <end position="167"/>
    </location>
</feature>
<organism evidence="3 4">
    <name type="scientific">Myxococcus stipitatus (strain DSM 14675 / JCM 12634 / Mx s8)</name>
    <dbReference type="NCBI Taxonomy" id="1278073"/>
    <lineage>
        <taxon>Bacteria</taxon>
        <taxon>Pseudomonadati</taxon>
        <taxon>Myxococcota</taxon>
        <taxon>Myxococcia</taxon>
        <taxon>Myxococcales</taxon>
        <taxon>Cystobacterineae</taxon>
        <taxon>Myxococcaceae</taxon>
        <taxon>Myxococcus</taxon>
    </lineage>
</organism>
<keyword evidence="4" id="KW-1185">Reference proteome</keyword>
<dbReference type="RefSeq" id="WP_015350956.1">
    <property type="nucleotide sequence ID" value="NC_020126.1"/>
</dbReference>
<dbReference type="Proteomes" id="UP000011131">
    <property type="component" value="Chromosome"/>
</dbReference>
<evidence type="ECO:0000256" key="1">
    <source>
        <dbReference type="SAM" id="SignalP"/>
    </source>
</evidence>
<dbReference type="Pfam" id="PF12034">
    <property type="entry name" value="YfbK_C"/>
    <property type="match status" value="1"/>
</dbReference>
<dbReference type="KEGG" id="msd:MYSTI_05421"/>
<feature type="domain" description="Uncharacterized protein YfbK C-terminal" evidence="2">
    <location>
        <begin position="66"/>
        <end position="122"/>
    </location>
</feature>
<name>L7UFP6_MYXSD</name>
<evidence type="ECO:0000259" key="2">
    <source>
        <dbReference type="Pfam" id="PF12034"/>
    </source>
</evidence>
<dbReference type="EMBL" id="CP004025">
    <property type="protein sequence ID" value="AGC46700.1"/>
    <property type="molecule type" value="Genomic_DNA"/>
</dbReference>
<keyword evidence="1" id="KW-0732">Signal</keyword>
<dbReference type="HOGENOM" id="CLU_1592814_0_0_7"/>
<protein>
    <recommendedName>
        <fullName evidence="2">Uncharacterized protein YfbK C-terminal domain-containing protein</fullName>
    </recommendedName>
</protein>
<dbReference type="STRING" id="1278073.MYSTI_05421"/>
<dbReference type="AlphaFoldDB" id="L7UFP6"/>
<dbReference type="InterPro" id="IPR021908">
    <property type="entry name" value="YfbK_C"/>
</dbReference>
<evidence type="ECO:0000313" key="3">
    <source>
        <dbReference type="EMBL" id="AGC46700.1"/>
    </source>
</evidence>
<accession>L7UFP6</accession>
<sequence>MKTVIPGVLCGLLLLGPLPGLAQQGDVGVLDHPATMDVASCSTAVTVDPEFVRRLYNLESLPGTPQVESDSKVVSSDVLLKYENRMPLQEPFRDDPVDAEEVGMGAPFTVLGEVKPRDGASYWTRLFNYDALLSLWGDLLLSMTSREDVYESGELTPSTPSVPPSPP</sequence>
<dbReference type="PATRIC" id="fig|1278073.3.peg.5493"/>